<dbReference type="PANTHER" id="PTHR12378">
    <property type="entry name" value="DESUMOYLATING ISOPEPTIDASE"/>
    <property type="match status" value="1"/>
</dbReference>
<evidence type="ECO:0000256" key="3">
    <source>
        <dbReference type="ARBA" id="ARBA00022801"/>
    </source>
</evidence>
<dbReference type="OMA" id="KLVWNPI"/>
<dbReference type="SMART" id="SM01179">
    <property type="entry name" value="DUF862"/>
    <property type="match status" value="1"/>
</dbReference>
<dbReference type="InterPro" id="IPR042266">
    <property type="entry name" value="PPPDE_sf"/>
</dbReference>
<dbReference type="Proteomes" id="UP000187609">
    <property type="component" value="Unassembled WGS sequence"/>
</dbReference>
<dbReference type="AlphaFoldDB" id="A0A1J6IQ56"/>
<dbReference type="PANTHER" id="PTHR12378:SF44">
    <property type="entry name" value="PPPDE DOMAIN-CONTAINING PROTEIN"/>
    <property type="match status" value="1"/>
</dbReference>
<feature type="region of interest" description="Disordered" evidence="4">
    <location>
        <begin position="260"/>
        <end position="292"/>
    </location>
</feature>
<dbReference type="STRING" id="49451.A0A1J6IQ56"/>
<dbReference type="OrthoDB" id="412286at2759"/>
<dbReference type="KEGG" id="nau:109234543"/>
<dbReference type="Gramene" id="OIS97272">
    <property type="protein sequence ID" value="OIS97272"/>
    <property type="gene ID" value="A4A49_41085"/>
</dbReference>
<feature type="domain" description="PPPDE" evidence="5">
    <location>
        <begin position="2"/>
        <end position="151"/>
    </location>
</feature>
<dbReference type="SMR" id="A0A1J6IQ56"/>
<dbReference type="EMBL" id="MJEQ01037193">
    <property type="protein sequence ID" value="OIS97272.1"/>
    <property type="molecule type" value="Genomic_DNA"/>
</dbReference>
<dbReference type="GO" id="GO:0006508">
    <property type="term" value="P:proteolysis"/>
    <property type="evidence" value="ECO:0007669"/>
    <property type="project" value="UniProtKB-KW"/>
</dbReference>
<dbReference type="InterPro" id="IPR008580">
    <property type="entry name" value="PPPDE_dom"/>
</dbReference>
<accession>A0A1J6IQ56</accession>
<evidence type="ECO:0000256" key="2">
    <source>
        <dbReference type="ARBA" id="ARBA00022670"/>
    </source>
</evidence>
<comment type="similarity">
    <text evidence="1">Belongs to the DeSI family.</text>
</comment>
<proteinExistence type="inferred from homology"/>
<evidence type="ECO:0000313" key="7">
    <source>
        <dbReference type="Proteomes" id="UP000187609"/>
    </source>
</evidence>
<dbReference type="GO" id="GO:0016579">
    <property type="term" value="P:protein deubiquitination"/>
    <property type="evidence" value="ECO:0007669"/>
    <property type="project" value="TreeGrafter"/>
</dbReference>
<comment type="caution">
    <text evidence="6">The sequence shown here is derived from an EMBL/GenBank/DDBJ whole genome shotgun (WGS) entry which is preliminary data.</text>
</comment>
<name>A0A1J6IQ56_NICAT</name>
<dbReference type="Pfam" id="PF05903">
    <property type="entry name" value="Peptidase_C97"/>
    <property type="match status" value="1"/>
</dbReference>
<dbReference type="Gene3D" id="3.90.1720.30">
    <property type="entry name" value="PPPDE domains"/>
    <property type="match status" value="1"/>
</dbReference>
<evidence type="ECO:0000256" key="1">
    <source>
        <dbReference type="ARBA" id="ARBA00008140"/>
    </source>
</evidence>
<gene>
    <name evidence="6" type="ORF">A4A49_41085</name>
</gene>
<evidence type="ECO:0000256" key="4">
    <source>
        <dbReference type="SAM" id="MobiDB-lite"/>
    </source>
</evidence>
<sequence length="292" mass="32520">MAEVVLYVYDMNRSGGHDAHNFAVVQMNNLLKDGINFGGLFHTAVQIYGNDEWAYGHTNKGSGVFSCPAGKNPSYTLREKIILGRTECSPSKVNKILKELMDSWPGNKYNFVSRNSKHFSNELLERLGVPKLPGWVNRVTNIADAAKDAAGTLLNAKDKALKLVWNPIDFAFGSSSKNKSSSTKSVKATPCEFNIININYFTENFTVSAPVIQNEDDDEHVNHQLPEIKAIEEPPAIQIVEEPDEDDVPVIHKDDDKSHVIESDDESTTVVRKDEEPSTVIHTDDKRVPMHA</sequence>
<evidence type="ECO:0000313" key="6">
    <source>
        <dbReference type="EMBL" id="OIS97272.1"/>
    </source>
</evidence>
<protein>
    <submittedName>
        <fullName evidence="6">Desi-like protein</fullName>
    </submittedName>
</protein>
<reference evidence="6" key="1">
    <citation type="submission" date="2016-11" db="EMBL/GenBank/DDBJ databases">
        <title>The genome of Nicotiana attenuata.</title>
        <authorList>
            <person name="Xu S."/>
            <person name="Brockmoeller T."/>
            <person name="Gaquerel E."/>
            <person name="Navarro A."/>
            <person name="Kuhl H."/>
            <person name="Gase K."/>
            <person name="Ling Z."/>
            <person name="Zhou W."/>
            <person name="Kreitzer C."/>
            <person name="Stanke M."/>
            <person name="Tang H."/>
            <person name="Lyons E."/>
            <person name="Pandey P."/>
            <person name="Pandey S.P."/>
            <person name="Timmermann B."/>
            <person name="Baldwin I.T."/>
        </authorList>
    </citation>
    <scope>NUCLEOTIDE SEQUENCE [LARGE SCALE GENOMIC DNA]</scope>
    <source>
        <strain evidence="6">UT</strain>
    </source>
</reference>
<feature type="compositionally biased region" description="Basic and acidic residues" evidence="4">
    <location>
        <begin position="271"/>
        <end position="292"/>
    </location>
</feature>
<dbReference type="GO" id="GO:0101005">
    <property type="term" value="F:deubiquitinase activity"/>
    <property type="evidence" value="ECO:0007669"/>
    <property type="project" value="TreeGrafter"/>
</dbReference>
<keyword evidence="2" id="KW-0645">Protease</keyword>
<organism evidence="6 7">
    <name type="scientific">Nicotiana attenuata</name>
    <name type="common">Coyote tobacco</name>
    <dbReference type="NCBI Taxonomy" id="49451"/>
    <lineage>
        <taxon>Eukaryota</taxon>
        <taxon>Viridiplantae</taxon>
        <taxon>Streptophyta</taxon>
        <taxon>Embryophyta</taxon>
        <taxon>Tracheophyta</taxon>
        <taxon>Spermatophyta</taxon>
        <taxon>Magnoliopsida</taxon>
        <taxon>eudicotyledons</taxon>
        <taxon>Gunneridae</taxon>
        <taxon>Pentapetalae</taxon>
        <taxon>asterids</taxon>
        <taxon>lamiids</taxon>
        <taxon>Solanales</taxon>
        <taxon>Solanaceae</taxon>
        <taxon>Nicotianoideae</taxon>
        <taxon>Nicotianeae</taxon>
        <taxon>Nicotiana</taxon>
    </lineage>
</organism>
<keyword evidence="7" id="KW-1185">Reference proteome</keyword>
<dbReference type="PROSITE" id="PS51858">
    <property type="entry name" value="PPPDE"/>
    <property type="match status" value="1"/>
</dbReference>
<keyword evidence="3" id="KW-0378">Hydrolase</keyword>
<evidence type="ECO:0000259" key="5">
    <source>
        <dbReference type="PROSITE" id="PS51858"/>
    </source>
</evidence>